<evidence type="ECO:0000313" key="2">
    <source>
        <dbReference type="EMBL" id="ABV93947.1"/>
    </source>
</evidence>
<accession>A8LR24</accession>
<dbReference type="OrthoDB" id="9815163at2"/>
<reference evidence="3" key="1">
    <citation type="journal article" date="2010" name="ISME J.">
        <title>The complete genome sequence of the algal symbiont Dinoroseobacter shibae: a hitchhiker's guide to life in the sea.</title>
        <authorList>
            <person name="Wagner-Dobler I."/>
            <person name="Ballhausen B."/>
            <person name="Berger M."/>
            <person name="Brinkhoff T."/>
            <person name="Buchholz I."/>
            <person name="Bunk B."/>
            <person name="Cypionka H."/>
            <person name="Daniel R."/>
            <person name="Drepper T."/>
            <person name="Gerdts G."/>
            <person name="Hahnke S."/>
            <person name="Han C."/>
            <person name="Jahn D."/>
            <person name="Kalhoefer D."/>
            <person name="Kiss H."/>
            <person name="Klenk H.P."/>
            <person name="Kyrpides N."/>
            <person name="Liebl W."/>
            <person name="Liesegang H."/>
            <person name="Meincke L."/>
            <person name="Pati A."/>
            <person name="Petersen J."/>
            <person name="Piekarski T."/>
            <person name="Pommerenke C."/>
            <person name="Pradella S."/>
            <person name="Pukall R."/>
            <person name="Rabus R."/>
            <person name="Stackebrandt E."/>
            <person name="Thole S."/>
            <person name="Thompson L."/>
            <person name="Tielen P."/>
            <person name="Tomasch J."/>
            <person name="von Jan M."/>
            <person name="Wanphrut N."/>
            <person name="Wichels A."/>
            <person name="Zech H."/>
            <person name="Simon M."/>
        </authorList>
    </citation>
    <scope>NUCLEOTIDE SEQUENCE [LARGE SCALE GENOMIC DNA]</scope>
    <source>
        <strain evidence="3">DSM 16493 / NCIMB 14021 / DFL 12</strain>
    </source>
</reference>
<protein>
    <recommendedName>
        <fullName evidence="1">DUF427 domain-containing protein</fullName>
    </recommendedName>
</protein>
<evidence type="ECO:0000259" key="1">
    <source>
        <dbReference type="Pfam" id="PF04248"/>
    </source>
</evidence>
<dbReference type="PANTHER" id="PTHR43058">
    <property type="entry name" value="SLR0655 PROTEIN"/>
    <property type="match status" value="1"/>
</dbReference>
<dbReference type="InterPro" id="IPR038694">
    <property type="entry name" value="DUF427_sf"/>
</dbReference>
<keyword evidence="3" id="KW-1185">Reference proteome</keyword>
<dbReference type="Gene3D" id="2.170.150.40">
    <property type="entry name" value="Domain of unknown function (DUF427)"/>
    <property type="match status" value="1"/>
</dbReference>
<dbReference type="Proteomes" id="UP000006833">
    <property type="component" value="Chromosome"/>
</dbReference>
<evidence type="ECO:0000313" key="3">
    <source>
        <dbReference type="Proteomes" id="UP000006833"/>
    </source>
</evidence>
<dbReference type="Pfam" id="PF04248">
    <property type="entry name" value="NTP_transf_9"/>
    <property type="match status" value="1"/>
</dbReference>
<dbReference type="HOGENOM" id="CLU_103537_0_0_5"/>
<dbReference type="KEGG" id="dsh:Dshi_2211"/>
<gene>
    <name evidence="2" type="ordered locus">Dshi_2211</name>
</gene>
<dbReference type="STRING" id="398580.Dshi_2211"/>
<dbReference type="eggNOG" id="COG2343">
    <property type="taxonomic scope" value="Bacteria"/>
</dbReference>
<dbReference type="InterPro" id="IPR007361">
    <property type="entry name" value="DUF427"/>
</dbReference>
<dbReference type="PANTHER" id="PTHR43058:SF1">
    <property type="entry name" value="DUF427 DOMAIN-CONTAINING PROTEIN"/>
    <property type="match status" value="1"/>
</dbReference>
<dbReference type="RefSeq" id="WP_012178878.1">
    <property type="nucleotide sequence ID" value="NC_009952.1"/>
</dbReference>
<proteinExistence type="predicted"/>
<feature type="domain" description="DUF427" evidence="1">
    <location>
        <begin position="26"/>
        <end position="117"/>
    </location>
</feature>
<dbReference type="EMBL" id="CP000830">
    <property type="protein sequence ID" value="ABV93947.1"/>
    <property type="molecule type" value="Genomic_DNA"/>
</dbReference>
<organism evidence="2 3">
    <name type="scientific">Dinoroseobacter shibae (strain DSM 16493 / NCIMB 14021 / DFL 12)</name>
    <dbReference type="NCBI Taxonomy" id="398580"/>
    <lineage>
        <taxon>Bacteria</taxon>
        <taxon>Pseudomonadati</taxon>
        <taxon>Pseudomonadota</taxon>
        <taxon>Alphaproteobacteria</taxon>
        <taxon>Rhodobacterales</taxon>
        <taxon>Roseobacteraceae</taxon>
        <taxon>Dinoroseobacter</taxon>
    </lineage>
</organism>
<dbReference type="AlphaFoldDB" id="A8LR24"/>
<name>A8LR24_DINSH</name>
<sequence length="158" mass="17502">MTELAIEDVQDYPRPPALEPVGVRLRVVFSGLVVAETVKGLRVLETHHAPTYYFPPEDILKTALVPAPGSSFCEWKGRARYFDVKADRMVSHKAAWSYSAPTARFAALKDYVAFYPERMEACFVGEELASEQPGTFYGGWVTSNLRGIVKGGPGTEGW</sequence>